<accession>A0A1B6JXC1</accession>
<protein>
    <submittedName>
        <fullName evidence="4">Uncharacterized protein</fullName>
    </submittedName>
</protein>
<reference evidence="4" key="1">
    <citation type="submission" date="2015-11" db="EMBL/GenBank/DDBJ databases">
        <title>De novo transcriptome assembly of four potential Pierce s Disease insect vectors from Arizona vineyards.</title>
        <authorList>
            <person name="Tassone E.E."/>
        </authorList>
    </citation>
    <scope>NUCLEOTIDE SEQUENCE</scope>
</reference>
<dbReference type="EMBL" id="GECU01003861">
    <property type="protein sequence ID" value="JAT03846.1"/>
    <property type="molecule type" value="Transcribed_RNA"/>
</dbReference>
<evidence type="ECO:0000313" key="4">
    <source>
        <dbReference type="EMBL" id="JAT03846.1"/>
    </source>
</evidence>
<dbReference type="EMBL" id="GECU01001180">
    <property type="protein sequence ID" value="JAT06527.1"/>
    <property type="molecule type" value="Transcribed_RNA"/>
</dbReference>
<evidence type="ECO:0000313" key="5">
    <source>
        <dbReference type="EMBL" id="JAT06527.1"/>
    </source>
</evidence>
<evidence type="ECO:0000256" key="1">
    <source>
        <dbReference type="SAM" id="MobiDB-lite"/>
    </source>
</evidence>
<evidence type="ECO:0000313" key="3">
    <source>
        <dbReference type="EMBL" id="JAS81852.1"/>
    </source>
</evidence>
<evidence type="ECO:0000313" key="2">
    <source>
        <dbReference type="EMBL" id="JAS72993.1"/>
    </source>
</evidence>
<feature type="compositionally biased region" description="Polar residues" evidence="1">
    <location>
        <begin position="1"/>
        <end position="11"/>
    </location>
</feature>
<feature type="compositionally biased region" description="Basic residues" evidence="1">
    <location>
        <begin position="12"/>
        <end position="28"/>
    </location>
</feature>
<organism evidence="4">
    <name type="scientific">Homalodisca liturata</name>
    <dbReference type="NCBI Taxonomy" id="320908"/>
    <lineage>
        <taxon>Eukaryota</taxon>
        <taxon>Metazoa</taxon>
        <taxon>Ecdysozoa</taxon>
        <taxon>Arthropoda</taxon>
        <taxon>Hexapoda</taxon>
        <taxon>Insecta</taxon>
        <taxon>Pterygota</taxon>
        <taxon>Neoptera</taxon>
        <taxon>Paraneoptera</taxon>
        <taxon>Hemiptera</taxon>
        <taxon>Auchenorrhyncha</taxon>
        <taxon>Membracoidea</taxon>
        <taxon>Cicadellidae</taxon>
        <taxon>Cicadellinae</taxon>
        <taxon>Proconiini</taxon>
        <taxon>Homalodisca</taxon>
    </lineage>
</organism>
<feature type="region of interest" description="Disordered" evidence="1">
    <location>
        <begin position="1"/>
        <end position="39"/>
    </location>
</feature>
<dbReference type="EMBL" id="GECU01034713">
    <property type="protein sequence ID" value="JAS72993.1"/>
    <property type="molecule type" value="Transcribed_RNA"/>
</dbReference>
<dbReference type="AlphaFoldDB" id="A0A1B6JXC1"/>
<dbReference type="EMBL" id="GECU01025854">
    <property type="protein sequence ID" value="JAS81852.1"/>
    <property type="molecule type" value="Transcribed_RNA"/>
</dbReference>
<name>A0A1B6JXC1_9HEMI</name>
<gene>
    <name evidence="5" type="ORF">g.12407</name>
    <name evidence="2" type="ORF">g.12408</name>
    <name evidence="3" type="ORF">g.12409</name>
    <name evidence="4" type="ORF">g.12410</name>
</gene>
<proteinExistence type="predicted"/>
<sequence length="137" mass="15568">MQFNTGETQSKVTKKSKGNQSTRKRKATSRNTKYIDKDNDTEMKTEDVIIVNENVKSECQSVFQFIDVNSIPKKGGKKAVKRKKNENQEKFTNIEVEHAKNDIASTYNILDELLHSKQQELFSSLGSIDLIQNLADG</sequence>